<dbReference type="EMBL" id="JACKTG010000052">
    <property type="protein sequence ID" value="MCV6990888.1"/>
    <property type="molecule type" value="Genomic_DNA"/>
</dbReference>
<evidence type="ECO:0000256" key="2">
    <source>
        <dbReference type="ARBA" id="ARBA00006484"/>
    </source>
</evidence>
<dbReference type="Gene3D" id="3.40.50.720">
    <property type="entry name" value="NAD(P)-binding Rossmann-like Domain"/>
    <property type="match status" value="1"/>
</dbReference>
<dbReference type="PANTHER" id="PTHR42879:SF2">
    <property type="entry name" value="3-OXOACYL-[ACYL-CARRIER-PROTEIN] REDUCTASE FABG"/>
    <property type="match status" value="1"/>
</dbReference>
<evidence type="ECO:0000256" key="7">
    <source>
        <dbReference type="RuleBase" id="RU000363"/>
    </source>
</evidence>
<comment type="similarity">
    <text evidence="2 7">Belongs to the short-chain dehydrogenases/reductases (SDR) family.</text>
</comment>
<gene>
    <name evidence="8" type="ORF">H7I91_16640</name>
</gene>
<dbReference type="InterPro" id="IPR002347">
    <property type="entry name" value="SDR_fam"/>
</dbReference>
<dbReference type="GO" id="GO:0032787">
    <property type="term" value="P:monocarboxylic acid metabolic process"/>
    <property type="evidence" value="ECO:0007669"/>
    <property type="project" value="UniProtKB-ARBA"/>
</dbReference>
<evidence type="ECO:0000256" key="4">
    <source>
        <dbReference type="ARBA" id="ARBA00023002"/>
    </source>
</evidence>
<name>A0AAW5S6D4_MYCBC</name>
<keyword evidence="4" id="KW-0560">Oxidoreductase</keyword>
<dbReference type="RefSeq" id="WP_175609954.1">
    <property type="nucleotide sequence ID" value="NZ_JACKTG010000052.1"/>
</dbReference>
<reference evidence="8" key="2">
    <citation type="journal article" date="2022" name="BMC Genomics">
        <title>Comparative genome analysis of mycobacteria focusing on tRNA and non-coding RNA.</title>
        <authorList>
            <person name="Behra P.R.K."/>
            <person name="Pettersson B.M.F."/>
            <person name="Ramesh M."/>
            <person name="Das S."/>
            <person name="Dasgupta S."/>
            <person name="Kirsebom L.A."/>
        </authorList>
    </citation>
    <scope>NUCLEOTIDE SEQUENCE</scope>
    <source>
        <strain evidence="8">DSM 45439</strain>
    </source>
</reference>
<keyword evidence="3" id="KW-0964">Secreted</keyword>
<dbReference type="GO" id="GO:0004316">
    <property type="term" value="F:3-oxoacyl-[acyl-carrier-protein] reductase (NADPH) activity"/>
    <property type="evidence" value="ECO:0007669"/>
    <property type="project" value="UniProtKB-EC"/>
</dbReference>
<evidence type="ECO:0000256" key="5">
    <source>
        <dbReference type="ARBA" id="ARBA00040781"/>
    </source>
</evidence>
<dbReference type="PROSITE" id="PS00061">
    <property type="entry name" value="ADH_SHORT"/>
    <property type="match status" value="1"/>
</dbReference>
<dbReference type="PRINTS" id="PR00081">
    <property type="entry name" value="GDHRDH"/>
</dbReference>
<dbReference type="InterPro" id="IPR036291">
    <property type="entry name" value="NAD(P)-bd_dom_sf"/>
</dbReference>
<proteinExistence type="inferred from homology"/>
<comment type="caution">
    <text evidence="8">The sequence shown here is derived from an EMBL/GenBank/DDBJ whole genome shotgun (WGS) entry which is preliminary data.</text>
</comment>
<evidence type="ECO:0000256" key="3">
    <source>
        <dbReference type="ARBA" id="ARBA00022512"/>
    </source>
</evidence>
<dbReference type="Proteomes" id="UP001207588">
    <property type="component" value="Unassembled WGS sequence"/>
</dbReference>
<protein>
    <recommendedName>
        <fullName evidence="5">3-oxoacyl-[acyl-carrier-protein] reductase MabA</fullName>
    </recommendedName>
</protein>
<dbReference type="AlphaFoldDB" id="A0AAW5S6D4"/>
<dbReference type="PANTHER" id="PTHR42879">
    <property type="entry name" value="3-OXOACYL-(ACYL-CARRIER-PROTEIN) REDUCTASE"/>
    <property type="match status" value="1"/>
</dbReference>
<comment type="catalytic activity">
    <reaction evidence="6">
        <text>a (3R)-hydroxyacyl-[ACP] + NADP(+) = a 3-oxoacyl-[ACP] + NADPH + H(+)</text>
        <dbReference type="Rhea" id="RHEA:17397"/>
        <dbReference type="Rhea" id="RHEA-COMP:9916"/>
        <dbReference type="Rhea" id="RHEA-COMP:9945"/>
        <dbReference type="ChEBI" id="CHEBI:15378"/>
        <dbReference type="ChEBI" id="CHEBI:57783"/>
        <dbReference type="ChEBI" id="CHEBI:58349"/>
        <dbReference type="ChEBI" id="CHEBI:78776"/>
        <dbReference type="ChEBI" id="CHEBI:78827"/>
        <dbReference type="EC" id="1.1.1.100"/>
    </reaction>
    <physiologicalReaction direction="right-to-left" evidence="6">
        <dbReference type="Rhea" id="RHEA:17399"/>
    </physiologicalReaction>
</comment>
<dbReference type="InterPro" id="IPR050259">
    <property type="entry name" value="SDR"/>
</dbReference>
<dbReference type="InterPro" id="IPR020904">
    <property type="entry name" value="Sc_DH/Rdtase_CS"/>
</dbReference>
<dbReference type="FunFam" id="3.40.50.720:FF:000084">
    <property type="entry name" value="Short-chain dehydrogenase reductase"/>
    <property type="match status" value="1"/>
</dbReference>
<evidence type="ECO:0000256" key="6">
    <source>
        <dbReference type="ARBA" id="ARBA00047400"/>
    </source>
</evidence>
<organism evidence="8 9">
    <name type="scientific">Mycobacterium bouchedurhonense</name>
    <dbReference type="NCBI Taxonomy" id="701041"/>
    <lineage>
        <taxon>Bacteria</taxon>
        <taxon>Bacillati</taxon>
        <taxon>Actinomycetota</taxon>
        <taxon>Actinomycetes</taxon>
        <taxon>Mycobacteriales</taxon>
        <taxon>Mycobacteriaceae</taxon>
        <taxon>Mycobacterium</taxon>
        <taxon>Mycobacterium avium complex (MAC)</taxon>
    </lineage>
</organism>
<dbReference type="Pfam" id="PF00106">
    <property type="entry name" value="adh_short"/>
    <property type="match status" value="1"/>
</dbReference>
<dbReference type="PRINTS" id="PR00080">
    <property type="entry name" value="SDRFAMILY"/>
</dbReference>
<evidence type="ECO:0000256" key="1">
    <source>
        <dbReference type="ARBA" id="ARBA00004191"/>
    </source>
</evidence>
<evidence type="ECO:0000313" key="9">
    <source>
        <dbReference type="Proteomes" id="UP001207588"/>
    </source>
</evidence>
<accession>A0AAW5S6D4</accession>
<keyword evidence="3" id="KW-0134">Cell wall</keyword>
<reference evidence="8" key="1">
    <citation type="submission" date="2020-07" db="EMBL/GenBank/DDBJ databases">
        <authorList>
            <person name="Pettersson B.M.F."/>
            <person name="Behra P.R.K."/>
            <person name="Ramesh M."/>
            <person name="Das S."/>
            <person name="Dasgupta S."/>
            <person name="Kirsebom L.A."/>
        </authorList>
    </citation>
    <scope>NUCLEOTIDE SEQUENCE</scope>
    <source>
        <strain evidence="8">DSM 45439</strain>
    </source>
</reference>
<dbReference type="SUPFAM" id="SSF51735">
    <property type="entry name" value="NAD(P)-binding Rossmann-fold domains"/>
    <property type="match status" value="1"/>
</dbReference>
<evidence type="ECO:0000313" key="8">
    <source>
        <dbReference type="EMBL" id="MCV6990888.1"/>
    </source>
</evidence>
<sequence length="297" mass="31915">MKGAVVTIQDEKQDWAEVLGFDRLPEHIVDKRVTELMDLSGKKAVVTGAGGDGLGQAIANRLGGLGADIALIGRTLEKVQRRGREVEERWGVKTVAISADMSDWDQVHNAVREAHWQLGGLDIMVNNPVMVAGGLFETQTKEQIDFTVLGSLTMMMYGAHAALQFLLPQGSGKIINIGSVGGRIQQRGLVVYNACKAGVIGFTRNLAHEVALRGVNVLGVAPGIMLNPQLKQYVLDPQDDQERAGRDAMIEAITQQVQLGRASLPEEAANMVAFLATEAADYLCGQTIDVAGGQWMG</sequence>
<comment type="subcellular location">
    <subcellularLocation>
        <location evidence="1">Secreted</location>
        <location evidence="1">Cell wall</location>
    </subcellularLocation>
</comment>